<keyword evidence="4" id="KW-0472">Membrane</keyword>
<keyword evidence="1" id="KW-1003">Cell membrane</keyword>
<dbReference type="InterPro" id="IPR050768">
    <property type="entry name" value="UPF0353/GerABKA_families"/>
</dbReference>
<proteinExistence type="predicted"/>
<dbReference type="Pfam" id="PF00092">
    <property type="entry name" value="VWA"/>
    <property type="match status" value="1"/>
</dbReference>
<name>A0A382EPE8_9ZZZZ</name>
<dbReference type="PANTHER" id="PTHR22550:SF5">
    <property type="entry name" value="LEUCINE ZIPPER PROTEIN 4"/>
    <property type="match status" value="1"/>
</dbReference>
<dbReference type="EMBL" id="UINC01045457">
    <property type="protein sequence ID" value="SVB52239.1"/>
    <property type="molecule type" value="Genomic_DNA"/>
</dbReference>
<evidence type="ECO:0000256" key="2">
    <source>
        <dbReference type="ARBA" id="ARBA00022692"/>
    </source>
</evidence>
<dbReference type="InterPro" id="IPR036465">
    <property type="entry name" value="vWFA_dom_sf"/>
</dbReference>
<evidence type="ECO:0000256" key="1">
    <source>
        <dbReference type="ARBA" id="ARBA00022475"/>
    </source>
</evidence>
<evidence type="ECO:0000256" key="4">
    <source>
        <dbReference type="ARBA" id="ARBA00023136"/>
    </source>
</evidence>
<dbReference type="PROSITE" id="PS50234">
    <property type="entry name" value="VWFA"/>
    <property type="match status" value="1"/>
</dbReference>
<organism evidence="6">
    <name type="scientific">marine metagenome</name>
    <dbReference type="NCBI Taxonomy" id="408172"/>
    <lineage>
        <taxon>unclassified sequences</taxon>
        <taxon>metagenomes</taxon>
        <taxon>ecological metagenomes</taxon>
    </lineage>
</organism>
<evidence type="ECO:0000256" key="3">
    <source>
        <dbReference type="ARBA" id="ARBA00022989"/>
    </source>
</evidence>
<sequence length="289" mass="31235">MSWGLLVARGQEATSISLRRWLGWLAENTPRAFRALAVTLLIIALAEPRLVSTYEEPVTEGVGIAFAIDLSTSMWAEDMAERTTRLEAAKETVLRFLENRTDDVGLVSFAGEALTRMPLTHDQYVVRAAVDALEVGLLIDGTDISSAIASGAALLRDAPHRSKVLILVTDGAHNKTGLIPTRAARAAAAFDVKIFAIAIGTDQSFGSGPTNMETVLTQTALITGGRYFKATDMAALDEIYEEIDQLAVPSEELVERTESTPLSHWLLIASLPFLLMGSALRASRWGVLP</sequence>
<dbReference type="SMART" id="SM00327">
    <property type="entry name" value="VWA"/>
    <property type="match status" value="1"/>
</dbReference>
<accession>A0A382EPE8</accession>
<reference evidence="6" key="1">
    <citation type="submission" date="2018-05" db="EMBL/GenBank/DDBJ databases">
        <authorList>
            <person name="Lanie J.A."/>
            <person name="Ng W.-L."/>
            <person name="Kazmierczak K.M."/>
            <person name="Andrzejewski T.M."/>
            <person name="Davidsen T.M."/>
            <person name="Wayne K.J."/>
            <person name="Tettelin H."/>
            <person name="Glass J.I."/>
            <person name="Rusch D."/>
            <person name="Podicherti R."/>
            <person name="Tsui H.-C.T."/>
            <person name="Winkler M.E."/>
        </authorList>
    </citation>
    <scope>NUCLEOTIDE SEQUENCE</scope>
</reference>
<evidence type="ECO:0000259" key="5">
    <source>
        <dbReference type="PROSITE" id="PS50234"/>
    </source>
</evidence>
<dbReference type="InterPro" id="IPR002035">
    <property type="entry name" value="VWF_A"/>
</dbReference>
<evidence type="ECO:0000313" key="6">
    <source>
        <dbReference type="EMBL" id="SVB52239.1"/>
    </source>
</evidence>
<dbReference type="Gene3D" id="3.40.50.410">
    <property type="entry name" value="von Willebrand factor, type A domain"/>
    <property type="match status" value="1"/>
</dbReference>
<dbReference type="PANTHER" id="PTHR22550">
    <property type="entry name" value="SPORE GERMINATION PROTEIN"/>
    <property type="match status" value="1"/>
</dbReference>
<dbReference type="AlphaFoldDB" id="A0A382EPE8"/>
<keyword evidence="2" id="KW-0812">Transmembrane</keyword>
<keyword evidence="3" id="KW-1133">Transmembrane helix</keyword>
<feature type="domain" description="VWFA" evidence="5">
    <location>
        <begin position="63"/>
        <end position="243"/>
    </location>
</feature>
<gene>
    <name evidence="6" type="ORF">METZ01_LOCUS205093</name>
</gene>
<protein>
    <recommendedName>
        <fullName evidence="5">VWFA domain-containing protein</fullName>
    </recommendedName>
</protein>
<dbReference type="SUPFAM" id="SSF53300">
    <property type="entry name" value="vWA-like"/>
    <property type="match status" value="1"/>
</dbReference>